<feature type="transmembrane region" description="Helical" evidence="1">
    <location>
        <begin position="103"/>
        <end position="122"/>
    </location>
</feature>
<evidence type="ECO:0000313" key="2">
    <source>
        <dbReference type="EMBL" id="GER85120.1"/>
    </source>
</evidence>
<accession>A0A5J4KF30</accession>
<reference evidence="2 3" key="1">
    <citation type="journal article" date="2019" name="Int. J. Syst. Evol. Microbiol.">
        <title>Thermogemmatispora aurantia sp. nov. and Thermogemmatispora argillosa sp. nov., within the class Ktedonobacteria, and emended description of the genus Thermogemmatispora.</title>
        <authorList>
            <person name="Zheng Y."/>
            <person name="Wang C.M."/>
            <person name="Sakai Y."/>
            <person name="Abe K."/>
            <person name="Yokota A."/>
            <person name="Yabe S."/>
        </authorList>
    </citation>
    <scope>NUCLEOTIDE SEQUENCE [LARGE SCALE GENOMIC DNA]</scope>
    <source>
        <strain evidence="2 3">A1-2</strain>
    </source>
</reference>
<sequence>MWWWGDDAARLGKGQLKAAREGVSRDGGGVVRWLWCTILVADSYDGLPSGQYLLLVPGVSLYIARDDVWCGACLCLHTCPSRRHWGVTGFLPALQYRDRKDQLAVISLGDWVVALFFTQGWMCDE</sequence>
<comment type="caution">
    <text evidence="2">The sequence shown here is derived from an EMBL/GenBank/DDBJ whole genome shotgun (WGS) entry which is preliminary data.</text>
</comment>
<evidence type="ECO:0000256" key="1">
    <source>
        <dbReference type="SAM" id="Phobius"/>
    </source>
</evidence>
<organism evidence="2 3">
    <name type="scientific">Thermogemmatispora aurantia</name>
    <dbReference type="NCBI Taxonomy" id="2045279"/>
    <lineage>
        <taxon>Bacteria</taxon>
        <taxon>Bacillati</taxon>
        <taxon>Chloroflexota</taxon>
        <taxon>Ktedonobacteria</taxon>
        <taxon>Thermogemmatisporales</taxon>
        <taxon>Thermogemmatisporaceae</taxon>
        <taxon>Thermogemmatispora</taxon>
    </lineage>
</organism>
<protein>
    <submittedName>
        <fullName evidence="2">Uncharacterized protein</fullName>
    </submittedName>
</protein>
<name>A0A5J4KF30_9CHLR</name>
<keyword evidence="1" id="KW-0472">Membrane</keyword>
<proteinExistence type="predicted"/>
<keyword evidence="1" id="KW-0812">Transmembrane</keyword>
<dbReference type="Proteomes" id="UP000334820">
    <property type="component" value="Unassembled WGS sequence"/>
</dbReference>
<gene>
    <name evidence="2" type="ORF">KTAU_37560</name>
</gene>
<keyword evidence="3" id="KW-1185">Reference proteome</keyword>
<keyword evidence="1" id="KW-1133">Transmembrane helix</keyword>
<dbReference type="EMBL" id="BKZV01000006">
    <property type="protein sequence ID" value="GER85120.1"/>
    <property type="molecule type" value="Genomic_DNA"/>
</dbReference>
<evidence type="ECO:0000313" key="3">
    <source>
        <dbReference type="Proteomes" id="UP000334820"/>
    </source>
</evidence>
<dbReference type="AlphaFoldDB" id="A0A5J4KF30"/>